<dbReference type="SUPFAM" id="SSF51905">
    <property type="entry name" value="FAD/NAD(P)-binding domain"/>
    <property type="match status" value="1"/>
</dbReference>
<dbReference type="AlphaFoldDB" id="G4SZV5"/>
<dbReference type="Pfam" id="PF01593">
    <property type="entry name" value="Amino_oxidase"/>
    <property type="match status" value="1"/>
</dbReference>
<dbReference type="PANTHER" id="PTHR42923">
    <property type="entry name" value="PROTOPORPHYRINOGEN OXIDASE"/>
    <property type="match status" value="1"/>
</dbReference>
<accession>G4SZV5</accession>
<evidence type="ECO:0000259" key="1">
    <source>
        <dbReference type="Pfam" id="PF01593"/>
    </source>
</evidence>
<evidence type="ECO:0000313" key="3">
    <source>
        <dbReference type="Proteomes" id="UP000008315"/>
    </source>
</evidence>
<name>G4SZV5_META2</name>
<dbReference type="InterPro" id="IPR002937">
    <property type="entry name" value="Amino_oxidase"/>
</dbReference>
<feature type="domain" description="Amine oxidase" evidence="1">
    <location>
        <begin position="10"/>
        <end position="270"/>
    </location>
</feature>
<dbReference type="HOGENOM" id="CLU_028123_1_0_6"/>
<reference evidence="3" key="1">
    <citation type="journal article" date="2012" name="J. Bacteriol.">
        <title>Genome sequence of the haloalkaliphilic methanotrophic bacterium Methylomicrobium alcaliphilum 20Z.</title>
        <authorList>
            <person name="Vuilleumier S."/>
            <person name="Khmelenina V.N."/>
            <person name="Bringel F."/>
            <person name="Reshetnikov A.S."/>
            <person name="Lajus A."/>
            <person name="Mangenot S."/>
            <person name="Rouy Z."/>
            <person name="Op den Camp H.J."/>
            <person name="Jetten M.S."/>
            <person name="Dispirito A.A."/>
            <person name="Dunfield P."/>
            <person name="Klotz M.G."/>
            <person name="Semrau J.D."/>
            <person name="Stein L.Y."/>
            <person name="Barbe V."/>
            <person name="Medigue C."/>
            <person name="Trotsenko Y.A."/>
            <person name="Kalyuzhnaya M.G."/>
        </authorList>
    </citation>
    <scope>NUCLEOTIDE SEQUENCE [LARGE SCALE GENOMIC DNA]</scope>
    <source>
        <strain evidence="3">DSM 19304 / NCIMB 14124 / VKM B-2133 / 20Z</strain>
    </source>
</reference>
<dbReference type="EMBL" id="FO082060">
    <property type="protein sequence ID" value="CCE25555.1"/>
    <property type="molecule type" value="Genomic_DNA"/>
</dbReference>
<dbReference type="GO" id="GO:0016491">
    <property type="term" value="F:oxidoreductase activity"/>
    <property type="evidence" value="ECO:0007669"/>
    <property type="project" value="InterPro"/>
</dbReference>
<dbReference type="InterPro" id="IPR050464">
    <property type="entry name" value="Zeta_carotene_desat/Oxidored"/>
</dbReference>
<dbReference type="PANTHER" id="PTHR42923:SF17">
    <property type="entry name" value="AMINE OXIDASE DOMAIN-CONTAINING PROTEIN"/>
    <property type="match status" value="1"/>
</dbReference>
<dbReference type="FunFam" id="1.10.405.20:FF:000001">
    <property type="entry name" value="Amine oxidase"/>
    <property type="match status" value="1"/>
</dbReference>
<dbReference type="Gene3D" id="1.10.405.20">
    <property type="match status" value="1"/>
</dbReference>
<dbReference type="InterPro" id="IPR036188">
    <property type="entry name" value="FAD/NAD-bd_sf"/>
</dbReference>
<organism evidence="2 3">
    <name type="scientific">Methylotuvimicrobium alcaliphilum (strain DSM 19304 / NCIMB 14124 / VKM B-2133 / 20Z)</name>
    <name type="common">Methylomicrobium alcaliphilum</name>
    <dbReference type="NCBI Taxonomy" id="1091494"/>
    <lineage>
        <taxon>Bacteria</taxon>
        <taxon>Pseudomonadati</taxon>
        <taxon>Pseudomonadota</taxon>
        <taxon>Gammaproteobacteria</taxon>
        <taxon>Methylococcales</taxon>
        <taxon>Methylococcaceae</taxon>
        <taxon>Methylotuvimicrobium</taxon>
    </lineage>
</organism>
<dbReference type="Gene3D" id="3.50.50.60">
    <property type="entry name" value="FAD/NAD(P)-binding domain"/>
    <property type="match status" value="1"/>
</dbReference>
<dbReference type="KEGG" id="mah:MEALZ_3899"/>
<evidence type="ECO:0000313" key="2">
    <source>
        <dbReference type="EMBL" id="CCE25555.1"/>
    </source>
</evidence>
<gene>
    <name evidence="2" type="ordered locus">MEALZ_3899</name>
</gene>
<dbReference type="PATRIC" id="fig|271065.3.peg.4032"/>
<keyword evidence="3" id="KW-1185">Reference proteome</keyword>
<dbReference type="Proteomes" id="UP000008315">
    <property type="component" value="Chromosome"/>
</dbReference>
<proteinExistence type="predicted"/>
<dbReference type="RefSeq" id="WP_014150304.1">
    <property type="nucleotide sequence ID" value="NC_016112.1"/>
</dbReference>
<sequence length="413" mass="46886">MKIAIVGSGISGIYAAHYLAKQHEVTIYEANTYLGGHTDTHNIVLHDRQFAVDTGFIVFNEHNYIHFCRFLNELGIASQPSDMSFSVADAKTGLEYNATTIDKLFCQRRNLFSPRFYRMIADIFRFYREAPALLKSGDDTLTLGEYLQENRYSEAFIDDHILPMACALWSGPPESLKNFPARYFVAFMNNHRMLKIDDRPLWRTVNGGSSTYVEAFKQRFGGELRLNSPVRSIARDYDGVTIIDESGERRFDHVVIACHGDQTLRLLSDPSPEENEILGAFSFQDNDTVLHTDARLMPRHPKAWASWNALKPTEAQANCTVTYYMNLLQNLDAPEPLLVSLNCTDRIDPSKILMQRHYRHPVYTAESLAAQKRHAEINGLNRTFYAGAYWGWGFHEDGAASAQLAIDKLNAPS</sequence>
<dbReference type="STRING" id="1091494.MEALZ_3899"/>
<dbReference type="Gene3D" id="3.30.70.1990">
    <property type="match status" value="1"/>
</dbReference>
<protein>
    <submittedName>
        <fullName evidence="2">Dehydrogenase</fullName>
    </submittedName>
</protein>